<proteinExistence type="predicted"/>
<dbReference type="Pfam" id="PF00308">
    <property type="entry name" value="Bac_DnaA"/>
    <property type="match status" value="1"/>
</dbReference>
<comment type="caution">
    <text evidence="3">The sequence shown here is derived from an EMBL/GenBank/DDBJ whole genome shotgun (WGS) entry which is preliminary data.</text>
</comment>
<dbReference type="EMBL" id="LAZR01067914">
    <property type="protein sequence ID" value="KKK50645.1"/>
    <property type="molecule type" value="Genomic_DNA"/>
</dbReference>
<evidence type="ECO:0000259" key="2">
    <source>
        <dbReference type="Pfam" id="PF11638"/>
    </source>
</evidence>
<evidence type="ECO:0000313" key="3">
    <source>
        <dbReference type="EMBL" id="KKK50645.1"/>
    </source>
</evidence>
<evidence type="ECO:0000259" key="1">
    <source>
        <dbReference type="Pfam" id="PF00308"/>
    </source>
</evidence>
<protein>
    <recommendedName>
        <fullName evidence="4">Chromosomal replication initiator protein DnaA domain-containing protein</fullName>
    </recommendedName>
</protein>
<dbReference type="Gene3D" id="3.30.300.180">
    <property type="match status" value="1"/>
</dbReference>
<dbReference type="InterPro" id="IPR013317">
    <property type="entry name" value="DnaA_dom"/>
</dbReference>
<dbReference type="GO" id="GO:0003688">
    <property type="term" value="F:DNA replication origin binding"/>
    <property type="evidence" value="ECO:0007669"/>
    <property type="project" value="TreeGrafter"/>
</dbReference>
<dbReference type="SUPFAM" id="SSF52540">
    <property type="entry name" value="P-loop containing nucleoside triphosphate hydrolases"/>
    <property type="match status" value="1"/>
</dbReference>
<dbReference type="InterPro" id="IPR027417">
    <property type="entry name" value="P-loop_NTPase"/>
</dbReference>
<dbReference type="PRINTS" id="PR00051">
    <property type="entry name" value="DNAA"/>
</dbReference>
<dbReference type="GO" id="GO:0005886">
    <property type="term" value="C:plasma membrane"/>
    <property type="evidence" value="ECO:0007669"/>
    <property type="project" value="TreeGrafter"/>
</dbReference>
<dbReference type="AlphaFoldDB" id="A0A0F8WQM5"/>
<dbReference type="InterPro" id="IPR038454">
    <property type="entry name" value="DnaA_N_sf"/>
</dbReference>
<dbReference type="PANTHER" id="PTHR30050:SF2">
    <property type="entry name" value="CHROMOSOMAL REPLICATION INITIATOR PROTEIN DNAA"/>
    <property type="match status" value="1"/>
</dbReference>
<evidence type="ECO:0008006" key="4">
    <source>
        <dbReference type="Google" id="ProtNLM"/>
    </source>
</evidence>
<feature type="domain" description="DnaA N-terminal" evidence="2">
    <location>
        <begin position="11"/>
        <end position="70"/>
    </location>
</feature>
<accession>A0A0F8WQM5</accession>
<gene>
    <name evidence="3" type="ORF">LCGC14_3122950</name>
</gene>
<dbReference type="Pfam" id="PF11638">
    <property type="entry name" value="DnaA_N"/>
    <property type="match status" value="1"/>
</dbReference>
<feature type="non-terminal residue" evidence="3">
    <location>
        <position position="242"/>
    </location>
</feature>
<dbReference type="GO" id="GO:0006270">
    <property type="term" value="P:DNA replication initiation"/>
    <property type="evidence" value="ECO:0007669"/>
    <property type="project" value="TreeGrafter"/>
</dbReference>
<dbReference type="PANTHER" id="PTHR30050">
    <property type="entry name" value="CHROMOSOMAL REPLICATION INITIATOR PROTEIN DNAA"/>
    <property type="match status" value="1"/>
</dbReference>
<dbReference type="Gene3D" id="3.40.50.300">
    <property type="entry name" value="P-loop containing nucleotide triphosphate hydrolases"/>
    <property type="match status" value="1"/>
</dbReference>
<reference evidence="3" key="1">
    <citation type="journal article" date="2015" name="Nature">
        <title>Complex archaea that bridge the gap between prokaryotes and eukaryotes.</title>
        <authorList>
            <person name="Spang A."/>
            <person name="Saw J.H."/>
            <person name="Jorgensen S.L."/>
            <person name="Zaremba-Niedzwiedzka K."/>
            <person name="Martijn J."/>
            <person name="Lind A.E."/>
            <person name="van Eijk R."/>
            <person name="Schleper C."/>
            <person name="Guy L."/>
            <person name="Ettema T.J."/>
        </authorList>
    </citation>
    <scope>NUCLEOTIDE SEQUENCE</scope>
</reference>
<organism evidence="3">
    <name type="scientific">marine sediment metagenome</name>
    <dbReference type="NCBI Taxonomy" id="412755"/>
    <lineage>
        <taxon>unclassified sequences</taxon>
        <taxon>metagenomes</taxon>
        <taxon>ecological metagenomes</taxon>
    </lineage>
</organism>
<dbReference type="InterPro" id="IPR024633">
    <property type="entry name" value="DnaA_N_dom"/>
</dbReference>
<dbReference type="InterPro" id="IPR020591">
    <property type="entry name" value="Chromosome_initiator_DnaA-like"/>
</dbReference>
<feature type="domain" description="Chromosomal replication initiator protein DnaA ATPAse" evidence="1">
    <location>
        <begin position="117"/>
        <end position="241"/>
    </location>
</feature>
<name>A0A0F8WQM5_9ZZZZ</name>
<sequence>MKHSKVNRHPDVWENVLGEIEGKVGIRQYNLWFKNTRLISFSNKSVHIGVPNLFIQTKIREHFEPLIKDSINIVTKIKPSINFLVEDDITFEKSHNETTKGIKTKKSSNQSPVSTNNRQLLLENFVVGDCNRLAYAAALEISKPGPTAFNTLFIHGAIGVGKTHLLQGIFNRLMAEASTVRAVYMPAESWTNDFIYSLKGGNLESFRKKYRDIDTFLVDDVHFFSNKKGVQEELIHTFNTLN</sequence>